<dbReference type="AlphaFoldDB" id="A0A8H9MTH9"/>
<reference evidence="1" key="2">
    <citation type="submission" date="2019-12" db="EMBL/GenBank/DDBJ databases">
        <authorList>
            <consortium name="NCBI Pathogen Detection Project"/>
        </authorList>
    </citation>
    <scope>NUCLEOTIDE SEQUENCE</scope>
    <source>
        <strain evidence="1">1930</strain>
    </source>
</reference>
<comment type="caution">
    <text evidence="1">The sequence shown here is derived from an EMBL/GenBank/DDBJ whole genome shotgun (WGS) entry which is preliminary data.</text>
</comment>
<dbReference type="RefSeq" id="WP_031427044.1">
    <property type="nucleotide sequence ID" value="NZ_CP046412.1"/>
</dbReference>
<sequence>MSLAEQVVVLGGSWVEQRKQMGRSEILVCERPLSLDKEAVRAEIGDAKPFDIYQVKNGIGTLMNALRIGRSLIVWQVQSTH</sequence>
<reference evidence="1" key="1">
    <citation type="journal article" date="2018" name="Genome Biol.">
        <title>SKESA: strategic k-mer extension for scrupulous assemblies.</title>
        <authorList>
            <person name="Souvorov A."/>
            <person name="Agarwala R."/>
            <person name="Lipman D.J."/>
        </authorList>
    </citation>
    <scope>NUCLEOTIDE SEQUENCE</scope>
    <source>
        <strain evidence="1">1930</strain>
    </source>
</reference>
<organism evidence="1">
    <name type="scientific">Vibrio parahaemolyticus</name>
    <dbReference type="NCBI Taxonomy" id="670"/>
    <lineage>
        <taxon>Bacteria</taxon>
        <taxon>Pseudomonadati</taxon>
        <taxon>Pseudomonadota</taxon>
        <taxon>Gammaproteobacteria</taxon>
        <taxon>Vibrionales</taxon>
        <taxon>Vibrionaceae</taxon>
        <taxon>Vibrio</taxon>
    </lineage>
</organism>
<protein>
    <submittedName>
        <fullName evidence="1">Uncharacterized protein</fullName>
    </submittedName>
</protein>
<gene>
    <name evidence="1" type="ORF">I7278_00625</name>
</gene>
<accession>A0A8H9MTH9</accession>
<proteinExistence type="predicted"/>
<name>A0A8H9MTH9_VIBPH</name>
<dbReference type="EMBL" id="DACQKT010000001">
    <property type="protein sequence ID" value="HAS6675307.1"/>
    <property type="molecule type" value="Genomic_DNA"/>
</dbReference>
<dbReference type="Proteomes" id="UP000856022">
    <property type="component" value="Unassembled WGS sequence"/>
</dbReference>
<evidence type="ECO:0000313" key="1">
    <source>
        <dbReference type="EMBL" id="HAS6675307.1"/>
    </source>
</evidence>